<gene>
    <name evidence="10" type="ORF">A7A09_017995</name>
</gene>
<dbReference type="Gene3D" id="1.10.3720.10">
    <property type="entry name" value="MetI-like"/>
    <property type="match status" value="1"/>
</dbReference>
<dbReference type="SUPFAM" id="SSF161098">
    <property type="entry name" value="MetI-like"/>
    <property type="match status" value="1"/>
</dbReference>
<keyword evidence="3" id="KW-1003">Cell membrane</keyword>
<feature type="transmembrane region" description="Helical" evidence="8">
    <location>
        <begin position="64"/>
        <end position="92"/>
    </location>
</feature>
<evidence type="ECO:0000256" key="4">
    <source>
        <dbReference type="ARBA" id="ARBA00022519"/>
    </source>
</evidence>
<evidence type="ECO:0000256" key="6">
    <source>
        <dbReference type="ARBA" id="ARBA00022989"/>
    </source>
</evidence>
<dbReference type="CDD" id="cd06261">
    <property type="entry name" value="TM_PBP2"/>
    <property type="match status" value="1"/>
</dbReference>
<reference evidence="10" key="1">
    <citation type="submission" date="2018-05" db="EMBL/GenBank/DDBJ databases">
        <title>Reclassification of Methylarcula marina and Methylarcula terricola as Paracoccus methylarcula sp.nov., comb.nov. and Paracoccus terricola comb.nov.</title>
        <authorList>
            <person name="Shmareva M.N."/>
            <person name="Doronina N.V."/>
            <person name="Vasilenko O.V."/>
            <person name="Tarlachkov S.V."/>
            <person name="Trotsenko Y.A."/>
        </authorList>
    </citation>
    <scope>NUCLEOTIDE SEQUENCE [LARGE SCALE GENOMIC DNA]</scope>
    <source>
        <strain evidence="10">VKM B-2159</strain>
    </source>
</reference>
<dbReference type="InterPro" id="IPR035906">
    <property type="entry name" value="MetI-like_sf"/>
</dbReference>
<evidence type="ECO:0000256" key="1">
    <source>
        <dbReference type="ARBA" id="ARBA00004429"/>
    </source>
</evidence>
<evidence type="ECO:0000256" key="2">
    <source>
        <dbReference type="ARBA" id="ARBA00022448"/>
    </source>
</evidence>
<feature type="domain" description="ABC transmembrane type-1" evidence="9">
    <location>
        <begin position="64"/>
        <end position="257"/>
    </location>
</feature>
<evidence type="ECO:0000256" key="7">
    <source>
        <dbReference type="ARBA" id="ARBA00023136"/>
    </source>
</evidence>
<evidence type="ECO:0000256" key="5">
    <source>
        <dbReference type="ARBA" id="ARBA00022692"/>
    </source>
</evidence>
<feature type="transmembrane region" description="Helical" evidence="8">
    <location>
        <begin position="99"/>
        <end position="126"/>
    </location>
</feature>
<feature type="transmembrane region" description="Helical" evidence="8">
    <location>
        <begin position="138"/>
        <end position="161"/>
    </location>
</feature>
<protein>
    <submittedName>
        <fullName evidence="10">ABC transporter permease</fullName>
    </submittedName>
</protein>
<dbReference type="Proteomes" id="UP000238137">
    <property type="component" value="Unassembled WGS sequence"/>
</dbReference>
<evidence type="ECO:0000259" key="9">
    <source>
        <dbReference type="PROSITE" id="PS50928"/>
    </source>
</evidence>
<keyword evidence="5 8" id="KW-0812">Transmembrane</keyword>
<dbReference type="Pfam" id="PF00528">
    <property type="entry name" value="BPD_transp_1"/>
    <property type="match status" value="1"/>
</dbReference>
<keyword evidence="2 8" id="KW-0813">Transport</keyword>
<dbReference type="RefSeq" id="WP_106692672.1">
    <property type="nucleotide sequence ID" value="NZ_PXNQ02000012.1"/>
</dbReference>
<comment type="caution">
    <text evidence="10">The sequence shown here is derived from an EMBL/GenBank/DDBJ whole genome shotgun (WGS) entry which is preliminary data.</text>
</comment>
<feature type="transmembrane region" description="Helical" evidence="8">
    <location>
        <begin position="239"/>
        <end position="261"/>
    </location>
</feature>
<dbReference type="PANTHER" id="PTHR43357">
    <property type="entry name" value="INNER MEMBRANE ABC TRANSPORTER PERMEASE PROTEIN YDCV"/>
    <property type="match status" value="1"/>
</dbReference>
<evidence type="ECO:0000256" key="8">
    <source>
        <dbReference type="RuleBase" id="RU363032"/>
    </source>
</evidence>
<keyword evidence="11" id="KW-1185">Reference proteome</keyword>
<evidence type="ECO:0000313" key="11">
    <source>
        <dbReference type="Proteomes" id="UP000238137"/>
    </source>
</evidence>
<dbReference type="GO" id="GO:0055085">
    <property type="term" value="P:transmembrane transport"/>
    <property type="evidence" value="ECO:0007669"/>
    <property type="project" value="InterPro"/>
</dbReference>
<comment type="subcellular location">
    <subcellularLocation>
        <location evidence="1">Cell inner membrane</location>
        <topology evidence="1">Multi-pass membrane protein</topology>
    </subcellularLocation>
    <subcellularLocation>
        <location evidence="8">Cell membrane</location>
        <topology evidence="8">Multi-pass membrane protein</topology>
    </subcellularLocation>
</comment>
<organism evidence="10 11">
    <name type="scientific">Paracoccus methylarcula</name>
    <dbReference type="NCBI Taxonomy" id="72022"/>
    <lineage>
        <taxon>Bacteria</taxon>
        <taxon>Pseudomonadati</taxon>
        <taxon>Pseudomonadota</taxon>
        <taxon>Alphaproteobacteria</taxon>
        <taxon>Rhodobacterales</taxon>
        <taxon>Paracoccaceae</taxon>
        <taxon>Paracoccus</taxon>
    </lineage>
</organism>
<keyword evidence="6 8" id="KW-1133">Transmembrane helix</keyword>
<proteinExistence type="inferred from homology"/>
<comment type="similarity">
    <text evidence="8">Belongs to the binding-protein-dependent transport system permease family.</text>
</comment>
<dbReference type="PANTHER" id="PTHR43357:SF4">
    <property type="entry name" value="INNER MEMBRANE ABC TRANSPORTER PERMEASE PROTEIN YDCV"/>
    <property type="match status" value="1"/>
</dbReference>
<sequence length="271" mass="29882">MKRLQPGFPARVIAALLALFLLMPLVAVIPVSFTPSRFLSIPSDELSLRHYRALIENPLWAQGAWLSIRVGVVSALVSTALAAGFAIGIWMLRPRFAGLLMGLALLPMVAPPVVSALTLYFFLVTLSQFNDFIAYDRWAGVVMAHVVMVAPFAVVLISVGLSQIDRRMDLAARSMGAGLGTRVFRVILPNIRFSLILSLFLTFVLSWEEIAVTLFITSIEAVTLPRLMWMGLRDNIDPAIAAISVFLIVVVVLAILGRTLWHIRTRTRETS</sequence>
<evidence type="ECO:0000313" key="10">
    <source>
        <dbReference type="EMBL" id="RNF33305.1"/>
    </source>
</evidence>
<name>A0A422QTI8_9RHOB</name>
<dbReference type="InterPro" id="IPR000515">
    <property type="entry name" value="MetI-like"/>
</dbReference>
<dbReference type="PROSITE" id="PS50928">
    <property type="entry name" value="ABC_TM1"/>
    <property type="match status" value="1"/>
</dbReference>
<dbReference type="AlphaFoldDB" id="A0A422QTI8"/>
<keyword evidence="4" id="KW-0997">Cell inner membrane</keyword>
<dbReference type="OrthoDB" id="9815533at2"/>
<dbReference type="GO" id="GO:0005886">
    <property type="term" value="C:plasma membrane"/>
    <property type="evidence" value="ECO:0007669"/>
    <property type="project" value="UniProtKB-SubCell"/>
</dbReference>
<evidence type="ECO:0000256" key="3">
    <source>
        <dbReference type="ARBA" id="ARBA00022475"/>
    </source>
</evidence>
<accession>A0A422QTI8</accession>
<dbReference type="EMBL" id="PXNQ02000012">
    <property type="protein sequence ID" value="RNF33305.1"/>
    <property type="molecule type" value="Genomic_DNA"/>
</dbReference>
<keyword evidence="7 8" id="KW-0472">Membrane</keyword>